<keyword evidence="4" id="KW-1185">Reference proteome</keyword>
<proteinExistence type="predicted"/>
<keyword evidence="2" id="KW-0812">Transmembrane</keyword>
<accession>A0ABY8GQ34</accession>
<dbReference type="PIRSF" id="PIRSF015380">
    <property type="entry name" value="Site-sp_rcmb"/>
    <property type="match status" value="1"/>
</dbReference>
<sequence length="716" mass="78953">MLTSLWRKWRATHHGGPQLDVILANADPDAPLADRNLWLVDLCRWLDRPGVPTQTAPQPPAQTPTLTPAQADAAAPDTAASPRYPQHMRLRYLLQVLEHTPERAARVAATLRSLMTDNDPTSLLCDTGVAAHPGFWNEFWNRVQTRLLPPPPTHGDMFNLFSQIFRRRGAVEWIEALDDETLARMSAVFRTGARADATPDLAAAPAVEPFPPHIEQALTSSIQVLVSQVRATGLGQDIRSRLPGPVQDSPFFALAPAVAELCDRAPDMPEDVFARRLNLFRALLDRCRLAVQGVFDELAENGVSVDVVFQIERMKLRLARIELLLNVWVDPTHRHKFVHLTTELIRSTQARNSIRHLVSSAFAQLARRVMERTAQTGEHYIARDSIEYLAMLKASLGGGFVMVFTVYLKFFILSLHLDKLVEGLLTALNYAGGFLVIHFAHFSLATKQPAMTGPTLAHRLDDSHTPEGRDAFLDDTLAMIRSNAAAIAGNLAVVFPLAWAVQWVAVNALQRPLINADKAEETLASFSIWGATPLYAAATGVLLWLSSLIAGWADNWFALHRVHDVMAYSRRARQLLGARGALRWAGFWQRNISGIAANVSLGLMLGLGPAIVELLGAHVEVRHVTLSAGQLGTVIGTLGWDIVRTQGFWLAVAGLAVTGLLNVAVSFALAFNVALRSRDLRRGDRDSLSAGVRQRIWQRPATLFWPVKPRPAPKQT</sequence>
<gene>
    <name evidence="3" type="ORF">P8T11_21585</name>
</gene>
<evidence type="ECO:0000313" key="3">
    <source>
        <dbReference type="EMBL" id="WFP06897.1"/>
    </source>
</evidence>
<feature type="compositionally biased region" description="Low complexity" evidence="1">
    <location>
        <begin position="63"/>
        <end position="80"/>
    </location>
</feature>
<evidence type="ECO:0000313" key="4">
    <source>
        <dbReference type="Proteomes" id="UP001214170"/>
    </source>
</evidence>
<keyword evidence="2" id="KW-1133">Transmembrane helix</keyword>
<reference evidence="3 4" key="1">
    <citation type="submission" date="2023-03" db="EMBL/GenBank/DDBJ databases">
        <title>Achromobacter spanius LIG8.</title>
        <authorList>
            <person name="Shrestha S."/>
        </authorList>
    </citation>
    <scope>NUCLEOTIDE SEQUENCE [LARGE SCALE GENOMIC DNA]</scope>
    <source>
        <strain evidence="3 4">LIG8</strain>
    </source>
</reference>
<feature type="transmembrane region" description="Helical" evidence="2">
    <location>
        <begin position="526"/>
        <end position="553"/>
    </location>
</feature>
<feature type="transmembrane region" description="Helical" evidence="2">
    <location>
        <begin position="648"/>
        <end position="675"/>
    </location>
</feature>
<feature type="region of interest" description="Disordered" evidence="1">
    <location>
        <begin position="51"/>
        <end position="80"/>
    </location>
</feature>
<dbReference type="Pfam" id="PF10136">
    <property type="entry name" value="SpecificRecomb"/>
    <property type="match status" value="1"/>
</dbReference>
<protein>
    <submittedName>
        <fullName evidence="3">Site-specific recombinase</fullName>
    </submittedName>
</protein>
<name>A0ABY8GQ34_9BURK</name>
<feature type="transmembrane region" description="Helical" evidence="2">
    <location>
        <begin position="592"/>
        <end position="612"/>
    </location>
</feature>
<feature type="transmembrane region" description="Helical" evidence="2">
    <location>
        <begin position="484"/>
        <end position="506"/>
    </location>
</feature>
<dbReference type="Proteomes" id="UP001214170">
    <property type="component" value="Chromosome"/>
</dbReference>
<feature type="transmembrane region" description="Helical" evidence="2">
    <location>
        <begin position="390"/>
        <end position="412"/>
    </location>
</feature>
<evidence type="ECO:0000256" key="2">
    <source>
        <dbReference type="SAM" id="Phobius"/>
    </source>
</evidence>
<dbReference type="InterPro" id="IPR011385">
    <property type="entry name" value="Site-sp_rcmbase"/>
</dbReference>
<evidence type="ECO:0000256" key="1">
    <source>
        <dbReference type="SAM" id="MobiDB-lite"/>
    </source>
</evidence>
<keyword evidence="2" id="KW-0472">Membrane</keyword>
<dbReference type="EMBL" id="CP121261">
    <property type="protein sequence ID" value="WFP06897.1"/>
    <property type="molecule type" value="Genomic_DNA"/>
</dbReference>
<dbReference type="RefSeq" id="WP_268080095.1">
    <property type="nucleotide sequence ID" value="NZ_CP106885.1"/>
</dbReference>
<feature type="transmembrane region" description="Helical" evidence="2">
    <location>
        <begin position="424"/>
        <end position="444"/>
    </location>
</feature>
<organism evidence="3 4">
    <name type="scientific">Achromobacter spanius</name>
    <dbReference type="NCBI Taxonomy" id="217203"/>
    <lineage>
        <taxon>Bacteria</taxon>
        <taxon>Pseudomonadati</taxon>
        <taxon>Pseudomonadota</taxon>
        <taxon>Betaproteobacteria</taxon>
        <taxon>Burkholderiales</taxon>
        <taxon>Alcaligenaceae</taxon>
        <taxon>Achromobacter</taxon>
    </lineage>
</organism>